<dbReference type="NCBIfam" id="TIGR01036">
    <property type="entry name" value="pyrD_sub2"/>
    <property type="match status" value="1"/>
</dbReference>
<comment type="caution">
    <text evidence="18">The sequence shown here is derived from an EMBL/GenBank/DDBJ whole genome shotgun (WGS) entry which is preliminary data.</text>
</comment>
<evidence type="ECO:0000256" key="5">
    <source>
        <dbReference type="ARBA" id="ARBA00017599"/>
    </source>
</evidence>
<dbReference type="EMBL" id="LBMM01009139">
    <property type="protein sequence ID" value="KMQ88362.1"/>
    <property type="molecule type" value="Genomic_DNA"/>
</dbReference>
<dbReference type="FunFam" id="3.20.20.70:FF:000066">
    <property type="entry name" value="Dihydroorotate dehydrogenase (quinone), mitochondrial"/>
    <property type="match status" value="1"/>
</dbReference>
<organism evidence="18 19">
    <name type="scientific">Lasius niger</name>
    <name type="common">Black garden ant</name>
    <dbReference type="NCBI Taxonomy" id="67767"/>
    <lineage>
        <taxon>Eukaryota</taxon>
        <taxon>Metazoa</taxon>
        <taxon>Ecdysozoa</taxon>
        <taxon>Arthropoda</taxon>
        <taxon>Hexapoda</taxon>
        <taxon>Insecta</taxon>
        <taxon>Pterygota</taxon>
        <taxon>Neoptera</taxon>
        <taxon>Endopterygota</taxon>
        <taxon>Hymenoptera</taxon>
        <taxon>Apocrita</taxon>
        <taxon>Aculeata</taxon>
        <taxon>Formicoidea</taxon>
        <taxon>Formicidae</taxon>
        <taxon>Formicinae</taxon>
        <taxon>Lasius</taxon>
        <taxon>Lasius</taxon>
    </lineage>
</organism>
<dbReference type="InterPro" id="IPR001295">
    <property type="entry name" value="Dihydroorotate_DH_CS"/>
</dbReference>
<dbReference type="InterPro" id="IPR013785">
    <property type="entry name" value="Aldolase_TIM"/>
</dbReference>
<keyword evidence="13 16" id="KW-0496">Mitochondrion</keyword>
<dbReference type="Gene3D" id="3.20.20.70">
    <property type="entry name" value="Aldolase class I"/>
    <property type="match status" value="1"/>
</dbReference>
<dbReference type="InterPro" id="IPR005720">
    <property type="entry name" value="Dihydroorotate_DH_cat"/>
</dbReference>
<keyword evidence="10" id="KW-0809">Transit peptide</keyword>
<evidence type="ECO:0000256" key="7">
    <source>
        <dbReference type="ARBA" id="ARBA00022643"/>
    </source>
</evidence>
<dbReference type="Proteomes" id="UP000036403">
    <property type="component" value="Unassembled WGS sequence"/>
</dbReference>
<accession>A0A0J7KDC7</accession>
<evidence type="ECO:0000256" key="11">
    <source>
        <dbReference type="ARBA" id="ARBA00022989"/>
    </source>
</evidence>
<dbReference type="PANTHER" id="PTHR48109:SF4">
    <property type="entry name" value="DIHYDROOROTATE DEHYDROGENASE (QUINONE), MITOCHONDRIAL"/>
    <property type="match status" value="1"/>
</dbReference>
<comment type="catalytic activity">
    <reaction evidence="15 16">
        <text>(S)-dihydroorotate + a quinone = orotate + a quinol</text>
        <dbReference type="Rhea" id="RHEA:30187"/>
        <dbReference type="ChEBI" id="CHEBI:24646"/>
        <dbReference type="ChEBI" id="CHEBI:30839"/>
        <dbReference type="ChEBI" id="CHEBI:30864"/>
        <dbReference type="ChEBI" id="CHEBI:132124"/>
        <dbReference type="EC" id="1.3.5.2"/>
    </reaction>
</comment>
<dbReference type="Pfam" id="PF01180">
    <property type="entry name" value="DHO_dh"/>
    <property type="match status" value="1"/>
</dbReference>
<keyword evidence="14" id="KW-0472">Membrane</keyword>
<keyword evidence="12 16" id="KW-0560">Oxidoreductase</keyword>
<dbReference type="PANTHER" id="PTHR48109">
    <property type="entry name" value="DIHYDROOROTATE DEHYDROGENASE (QUINONE), MITOCHONDRIAL-RELATED"/>
    <property type="match status" value="1"/>
</dbReference>
<comment type="cofactor">
    <cofactor evidence="16">
        <name>FMN</name>
        <dbReference type="ChEBI" id="CHEBI:58210"/>
    </cofactor>
    <text evidence="16">Binds 1 FMN per subunit.</text>
</comment>
<evidence type="ECO:0000256" key="15">
    <source>
        <dbReference type="ARBA" id="ARBA00048639"/>
    </source>
</evidence>
<dbReference type="GO" id="GO:0005743">
    <property type="term" value="C:mitochondrial inner membrane"/>
    <property type="evidence" value="ECO:0007669"/>
    <property type="project" value="UniProtKB-SubCell"/>
</dbReference>
<evidence type="ECO:0000256" key="8">
    <source>
        <dbReference type="ARBA" id="ARBA00022692"/>
    </source>
</evidence>
<dbReference type="GO" id="GO:0006207">
    <property type="term" value="P:'de novo' pyrimidine nucleobase biosynthetic process"/>
    <property type="evidence" value="ECO:0007669"/>
    <property type="project" value="InterPro"/>
</dbReference>
<evidence type="ECO:0000259" key="17">
    <source>
        <dbReference type="Pfam" id="PF01180"/>
    </source>
</evidence>
<keyword evidence="8" id="KW-0812">Transmembrane</keyword>
<evidence type="ECO:0000256" key="10">
    <source>
        <dbReference type="ARBA" id="ARBA00022946"/>
    </source>
</evidence>
<dbReference type="PaxDb" id="67767-A0A0J7KDC7"/>
<dbReference type="NCBIfam" id="NF003652">
    <property type="entry name" value="PRK05286.2-5"/>
    <property type="match status" value="1"/>
</dbReference>
<dbReference type="PROSITE" id="PS00912">
    <property type="entry name" value="DHODEHASE_2"/>
    <property type="match status" value="1"/>
</dbReference>
<keyword evidence="19" id="KW-1185">Reference proteome</keyword>
<dbReference type="PROSITE" id="PS00911">
    <property type="entry name" value="DHODEHASE_1"/>
    <property type="match status" value="1"/>
</dbReference>
<keyword evidence="7 16" id="KW-0288">FMN</keyword>
<dbReference type="CDD" id="cd04738">
    <property type="entry name" value="DHOD_2_like"/>
    <property type="match status" value="1"/>
</dbReference>
<evidence type="ECO:0000256" key="14">
    <source>
        <dbReference type="ARBA" id="ARBA00023136"/>
    </source>
</evidence>
<dbReference type="InterPro" id="IPR050074">
    <property type="entry name" value="DHO_dehydrogenase"/>
</dbReference>
<evidence type="ECO:0000256" key="3">
    <source>
        <dbReference type="ARBA" id="ARBA00005359"/>
    </source>
</evidence>
<keyword evidence="6 16" id="KW-0285">Flavoprotein</keyword>
<evidence type="ECO:0000256" key="16">
    <source>
        <dbReference type="RuleBase" id="RU361255"/>
    </source>
</evidence>
<dbReference type="EC" id="1.3.5.2" evidence="4 16"/>
<comment type="similarity">
    <text evidence="3 16">Belongs to the dihydroorotate dehydrogenase family. Type 2 subfamily.</text>
</comment>
<comment type="pathway">
    <text evidence="2 16">Pyrimidine metabolism; UMP biosynthesis via de novo pathway; orotate from (S)-dihydroorotate (quinone route): step 1/1.</text>
</comment>
<evidence type="ECO:0000256" key="9">
    <source>
        <dbReference type="ARBA" id="ARBA00022792"/>
    </source>
</evidence>
<proteinExistence type="inferred from homology"/>
<evidence type="ECO:0000256" key="1">
    <source>
        <dbReference type="ARBA" id="ARBA00004434"/>
    </source>
</evidence>
<comment type="subcellular location">
    <subcellularLocation>
        <location evidence="1 16">Mitochondrion inner membrane</location>
        <topology evidence="1 16">Single-pass membrane protein</topology>
    </subcellularLocation>
</comment>
<evidence type="ECO:0000256" key="2">
    <source>
        <dbReference type="ARBA" id="ARBA00005161"/>
    </source>
</evidence>
<dbReference type="HAMAP" id="MF_00225">
    <property type="entry name" value="DHO_dh_type2"/>
    <property type="match status" value="1"/>
</dbReference>
<evidence type="ECO:0000313" key="19">
    <source>
        <dbReference type="Proteomes" id="UP000036403"/>
    </source>
</evidence>
<keyword evidence="11" id="KW-1133">Transmembrane helix</keyword>
<reference evidence="18 19" key="1">
    <citation type="submission" date="2015-04" db="EMBL/GenBank/DDBJ databases">
        <title>Lasius niger genome sequencing.</title>
        <authorList>
            <person name="Konorov E.A."/>
            <person name="Nikitin M.A."/>
            <person name="Kirill M.V."/>
            <person name="Chang P."/>
        </authorList>
    </citation>
    <scope>NUCLEOTIDE SEQUENCE [LARGE SCALE GENOMIC DNA]</scope>
    <source>
        <tissue evidence="18">Whole</tissue>
    </source>
</reference>
<sequence>MAQRLSNKAKLKSLFTVTSSAVALFGGISLYQGNEKFYSEVIIPLAQLIDPETAHNLAVKSLKWGLVSKQKIEDPSLLQTTVLGLQFKNPVGMAAGFDKQGEAVEGLHKIGFSFVEIGSVTPKPQPGNPKPRVFRLPEDNAIVNRYGFNSDGHDVVWEHLKKLKENKNFSGILGVNLGKNKETKDAVQDYIDGIKRFMDVADYFVINISSPNTPGLRSLQNKKNLEELLTRINAARELIDSKQPLLLKLAPDLSDSERQDVADVILKKRSKVDGLVLCNTTITRPNLINPNKEESGGLSGAPLADISTAIISDMYKRTHGSIPIIGVGGIFSGADAYVKIKAGASLVQLYTSYVYNGPPIVGKIKRELCEILKTNGFTSMADAIGKDTKNR</sequence>
<dbReference type="GO" id="GO:0044205">
    <property type="term" value="P:'de novo' UMP biosynthetic process"/>
    <property type="evidence" value="ECO:0007669"/>
    <property type="project" value="UniProtKB-UniPathway"/>
</dbReference>
<dbReference type="UniPathway" id="UPA00070">
    <property type="reaction ID" value="UER00946"/>
</dbReference>
<dbReference type="STRING" id="67767.A0A0J7KDC7"/>
<name>A0A0J7KDC7_LASNI</name>
<protein>
    <recommendedName>
        <fullName evidence="5 16">Dihydroorotate dehydrogenase (quinone), mitochondrial</fullName>
        <shortName evidence="16">DHOdehase</shortName>
        <ecNumber evidence="4 16">1.3.5.2</ecNumber>
    </recommendedName>
</protein>
<evidence type="ECO:0000256" key="12">
    <source>
        <dbReference type="ARBA" id="ARBA00023002"/>
    </source>
</evidence>
<keyword evidence="9 16" id="KW-0999">Mitochondrion inner membrane</keyword>
<evidence type="ECO:0000256" key="4">
    <source>
        <dbReference type="ARBA" id="ARBA00012791"/>
    </source>
</evidence>
<gene>
    <name evidence="18" type="ORF">RF55_12172</name>
</gene>
<dbReference type="InterPro" id="IPR005719">
    <property type="entry name" value="Dihydroorotate_DH_2"/>
</dbReference>
<dbReference type="GO" id="GO:0106430">
    <property type="term" value="F:dihydroorotate dehydrogenase (quinone) activity"/>
    <property type="evidence" value="ECO:0007669"/>
    <property type="project" value="UniProtKB-EC"/>
</dbReference>
<evidence type="ECO:0000313" key="18">
    <source>
        <dbReference type="EMBL" id="KMQ88362.1"/>
    </source>
</evidence>
<dbReference type="AlphaFoldDB" id="A0A0J7KDC7"/>
<feature type="domain" description="Dihydroorotate dehydrogenase catalytic" evidence="17">
    <location>
        <begin position="78"/>
        <end position="372"/>
    </location>
</feature>
<evidence type="ECO:0000256" key="13">
    <source>
        <dbReference type="ARBA" id="ARBA00023128"/>
    </source>
</evidence>
<dbReference type="SUPFAM" id="SSF51395">
    <property type="entry name" value="FMN-linked oxidoreductases"/>
    <property type="match status" value="1"/>
</dbReference>
<dbReference type="OrthoDB" id="14784at2759"/>
<evidence type="ECO:0000256" key="6">
    <source>
        <dbReference type="ARBA" id="ARBA00022630"/>
    </source>
</evidence>
<dbReference type="NCBIfam" id="NF003645">
    <property type="entry name" value="PRK05286.1-2"/>
    <property type="match status" value="1"/>
</dbReference>